<sequence length="265" mass="28186">MSEAKFDVMLKAWMERSADRLKTVAPKTEDPHGRRALELAVELLEGRLVPYSQAVREALAEGEEAVRASEDVARAEVEVEVAYERLYATAQATYYLAVADASADAELLKERLDRGMPLPPSGFRALGVDRTGSVMGTALGYAEEALGADHPVVVEAQGAQEAFSQALKVADAENADAVKAMQQLFAARAQARRAYVAARQFVDAALSLDADASIRQLMPAITTMYDSRTAADPVLADPTSPVAGDVVVNDGPSADPAPVVEPVDA</sequence>
<evidence type="ECO:0000313" key="3">
    <source>
        <dbReference type="Proteomes" id="UP000321412"/>
    </source>
</evidence>
<name>A0A5C6WXT6_9DELT</name>
<protein>
    <submittedName>
        <fullName evidence="2">Uncharacterized protein</fullName>
    </submittedName>
</protein>
<proteinExistence type="predicted"/>
<dbReference type="Proteomes" id="UP000321412">
    <property type="component" value="Unassembled WGS sequence"/>
</dbReference>
<dbReference type="AlphaFoldDB" id="A0A5C6WXT6"/>
<keyword evidence="3" id="KW-1185">Reference proteome</keyword>
<reference evidence="2 3" key="1">
    <citation type="submission" date="2019-08" db="EMBL/GenBank/DDBJ databases">
        <title>Bradymonadales sp. TMQ4.</title>
        <authorList>
            <person name="Liang Q."/>
        </authorList>
    </citation>
    <scope>NUCLEOTIDE SEQUENCE [LARGE SCALE GENOMIC DNA]</scope>
    <source>
        <strain evidence="2 3">TMQ4</strain>
    </source>
</reference>
<evidence type="ECO:0000256" key="1">
    <source>
        <dbReference type="SAM" id="MobiDB-lite"/>
    </source>
</evidence>
<feature type="region of interest" description="Disordered" evidence="1">
    <location>
        <begin position="241"/>
        <end position="265"/>
    </location>
</feature>
<accession>A0A5C6WXT6</accession>
<organism evidence="2 3">
    <name type="scientific">Lujinxingia vulgaris</name>
    <dbReference type="NCBI Taxonomy" id="2600176"/>
    <lineage>
        <taxon>Bacteria</taxon>
        <taxon>Deltaproteobacteria</taxon>
        <taxon>Bradymonadales</taxon>
        <taxon>Lujinxingiaceae</taxon>
        <taxon>Lujinxingia</taxon>
    </lineage>
</organism>
<dbReference type="OrthoDB" id="5536205at2"/>
<evidence type="ECO:0000313" key="2">
    <source>
        <dbReference type="EMBL" id="TXD34245.1"/>
    </source>
</evidence>
<dbReference type="RefSeq" id="WP_146982967.1">
    <property type="nucleotide sequence ID" value="NZ_VOSM01000014.1"/>
</dbReference>
<dbReference type="EMBL" id="VOSM01000014">
    <property type="protein sequence ID" value="TXD34245.1"/>
    <property type="molecule type" value="Genomic_DNA"/>
</dbReference>
<comment type="caution">
    <text evidence="2">The sequence shown here is derived from an EMBL/GenBank/DDBJ whole genome shotgun (WGS) entry which is preliminary data.</text>
</comment>
<gene>
    <name evidence="2" type="ORF">FRC98_18800</name>
</gene>